<dbReference type="Proteomes" id="UP000189941">
    <property type="component" value="Unassembled WGS sequence"/>
</dbReference>
<dbReference type="PANTHER" id="PTHR43633">
    <property type="entry name" value="ALCOHOL DEHYDROGENASE YQHD"/>
    <property type="match status" value="1"/>
</dbReference>
<sequence>MQNFVYDIPTKVYFGKNQIERLPELIHRFGKRVLLTYGGGSIKRNGLYDRVKELLADCEIYELGGIDPNPRIESVREGAKLCKLHHIDVILAVGGGSTIDCSKVIAAASKYDGDAWDLVADSSKIKDALPLIDILTLSATGTEMNTGGVITTFETKEKKGTGAYVLYPYASICDPTYTFTVPKNQTAAGTADIMSHTFEIYFNREEGVFVQDRLAEGILKACIHYLPIALEQPDNYEARANLMWSSTMALNGITSIGRPGPWTCHPIEHMLSAYYDITHAVGLAILTPRWMSYILNEETVDRFAMYAHNVWGIPYQADQFSMAKEAIEKTYQFFVDAGLPMTLPEVEIDEEYFEEMAERVEPRLTNSYVPLTKDEVVTILKDCMTSGVTYQH</sequence>
<dbReference type="InterPro" id="IPR056798">
    <property type="entry name" value="ADH_Fe_C"/>
</dbReference>
<name>A0A1T4PA15_9LACT</name>
<evidence type="ECO:0000256" key="1">
    <source>
        <dbReference type="ARBA" id="ARBA00023002"/>
    </source>
</evidence>
<dbReference type="RefSeq" id="WP_078756638.1">
    <property type="nucleotide sequence ID" value="NZ_FUWO01000032.1"/>
</dbReference>
<protein>
    <submittedName>
        <fullName evidence="4">Uncharacterized protein</fullName>
    </submittedName>
</protein>
<evidence type="ECO:0000313" key="4">
    <source>
        <dbReference type="EMBL" id="SJZ88231.1"/>
    </source>
</evidence>
<dbReference type="Gene3D" id="3.40.50.1970">
    <property type="match status" value="1"/>
</dbReference>
<dbReference type="InterPro" id="IPR018211">
    <property type="entry name" value="ADH_Fe_CS"/>
</dbReference>
<dbReference type="PROSITE" id="PS00060">
    <property type="entry name" value="ADH_IRON_2"/>
    <property type="match status" value="1"/>
</dbReference>
<dbReference type="InterPro" id="IPR001670">
    <property type="entry name" value="ADH_Fe/GldA"/>
</dbReference>
<dbReference type="Gene3D" id="1.20.1090.10">
    <property type="entry name" value="Dehydroquinate synthase-like - alpha domain"/>
    <property type="match status" value="1"/>
</dbReference>
<dbReference type="STRING" id="1121925.SAMN02746011_01989"/>
<reference evidence="5" key="1">
    <citation type="submission" date="2017-02" db="EMBL/GenBank/DDBJ databases">
        <authorList>
            <person name="Varghese N."/>
            <person name="Submissions S."/>
        </authorList>
    </citation>
    <scope>NUCLEOTIDE SEQUENCE [LARGE SCALE GENOMIC DNA]</scope>
    <source>
        <strain evidence="5">DSM 15739</strain>
    </source>
</reference>
<dbReference type="FunFam" id="3.40.50.1970:FF:000003">
    <property type="entry name" value="Alcohol dehydrogenase, iron-containing"/>
    <property type="match status" value="1"/>
</dbReference>
<dbReference type="Pfam" id="PF00465">
    <property type="entry name" value="Fe-ADH"/>
    <property type="match status" value="1"/>
</dbReference>
<dbReference type="OrthoDB" id="9801156at2"/>
<feature type="domain" description="Alcohol dehydrogenase iron-type/glycerol dehydrogenase GldA" evidence="2">
    <location>
        <begin position="9"/>
        <end position="175"/>
    </location>
</feature>
<organism evidence="4 5">
    <name type="scientific">Globicatella sulfidifaciens DSM 15739</name>
    <dbReference type="NCBI Taxonomy" id="1121925"/>
    <lineage>
        <taxon>Bacteria</taxon>
        <taxon>Bacillati</taxon>
        <taxon>Bacillota</taxon>
        <taxon>Bacilli</taxon>
        <taxon>Lactobacillales</taxon>
        <taxon>Aerococcaceae</taxon>
        <taxon>Globicatella</taxon>
    </lineage>
</organism>
<gene>
    <name evidence="4" type="ORF">SAMN02746011_01989</name>
</gene>
<keyword evidence="1" id="KW-0560">Oxidoreductase</keyword>
<dbReference type="AlphaFoldDB" id="A0A1T4PA15"/>
<keyword evidence="5" id="KW-1185">Reference proteome</keyword>
<evidence type="ECO:0000259" key="3">
    <source>
        <dbReference type="Pfam" id="PF25137"/>
    </source>
</evidence>
<dbReference type="InterPro" id="IPR044731">
    <property type="entry name" value="BDH-like"/>
</dbReference>
<dbReference type="GO" id="GO:0005829">
    <property type="term" value="C:cytosol"/>
    <property type="evidence" value="ECO:0007669"/>
    <property type="project" value="TreeGrafter"/>
</dbReference>
<dbReference type="EMBL" id="FUWO01000032">
    <property type="protein sequence ID" value="SJZ88231.1"/>
    <property type="molecule type" value="Genomic_DNA"/>
</dbReference>
<accession>A0A1T4PA15</accession>
<dbReference type="CDD" id="cd08187">
    <property type="entry name" value="BDH"/>
    <property type="match status" value="1"/>
</dbReference>
<dbReference type="GO" id="GO:1990002">
    <property type="term" value="F:methylglyoxal reductase (NADPH) (acetol producing) activity"/>
    <property type="evidence" value="ECO:0007669"/>
    <property type="project" value="TreeGrafter"/>
</dbReference>
<evidence type="ECO:0000313" key="5">
    <source>
        <dbReference type="Proteomes" id="UP000189941"/>
    </source>
</evidence>
<proteinExistence type="predicted"/>
<dbReference type="GO" id="GO:1990362">
    <property type="term" value="F:butanol dehydrogenase (NAD+) activity"/>
    <property type="evidence" value="ECO:0007669"/>
    <property type="project" value="InterPro"/>
</dbReference>
<dbReference type="Pfam" id="PF25137">
    <property type="entry name" value="ADH_Fe_C"/>
    <property type="match status" value="1"/>
</dbReference>
<evidence type="ECO:0000259" key="2">
    <source>
        <dbReference type="Pfam" id="PF00465"/>
    </source>
</evidence>
<feature type="domain" description="Fe-containing alcohol dehydrogenase-like C-terminal" evidence="3">
    <location>
        <begin position="186"/>
        <end position="383"/>
    </location>
</feature>
<dbReference type="SUPFAM" id="SSF56796">
    <property type="entry name" value="Dehydroquinate synthase-like"/>
    <property type="match status" value="1"/>
</dbReference>
<dbReference type="GO" id="GO:0046872">
    <property type="term" value="F:metal ion binding"/>
    <property type="evidence" value="ECO:0007669"/>
    <property type="project" value="InterPro"/>
</dbReference>
<dbReference type="GO" id="GO:0008106">
    <property type="term" value="F:alcohol dehydrogenase (NADP+) activity"/>
    <property type="evidence" value="ECO:0007669"/>
    <property type="project" value="TreeGrafter"/>
</dbReference>
<dbReference type="PANTHER" id="PTHR43633:SF1">
    <property type="entry name" value="ALCOHOL DEHYDROGENASE YQHD"/>
    <property type="match status" value="1"/>
</dbReference>
<dbReference type="PROSITE" id="PS00913">
    <property type="entry name" value="ADH_IRON_1"/>
    <property type="match status" value="1"/>
</dbReference>